<name>A0ABP6ICQ2_9ACTN</name>
<keyword evidence="3" id="KW-1185">Reference proteome</keyword>
<proteinExistence type="predicted"/>
<protein>
    <submittedName>
        <fullName evidence="2">Uncharacterized protein</fullName>
    </submittedName>
</protein>
<evidence type="ECO:0000256" key="1">
    <source>
        <dbReference type="SAM" id="MobiDB-lite"/>
    </source>
</evidence>
<feature type="region of interest" description="Disordered" evidence="1">
    <location>
        <begin position="1"/>
        <end position="376"/>
    </location>
</feature>
<feature type="compositionally biased region" description="Polar residues" evidence="1">
    <location>
        <begin position="172"/>
        <end position="221"/>
    </location>
</feature>
<feature type="compositionally biased region" description="Low complexity" evidence="1">
    <location>
        <begin position="390"/>
        <end position="403"/>
    </location>
</feature>
<feature type="compositionally biased region" description="Pro residues" evidence="1">
    <location>
        <begin position="262"/>
        <end position="276"/>
    </location>
</feature>
<feature type="compositionally biased region" description="Low complexity" evidence="1">
    <location>
        <begin position="90"/>
        <end position="100"/>
    </location>
</feature>
<feature type="compositionally biased region" description="Polar residues" evidence="1">
    <location>
        <begin position="140"/>
        <end position="156"/>
    </location>
</feature>
<feature type="region of interest" description="Disordered" evidence="1">
    <location>
        <begin position="390"/>
        <end position="486"/>
    </location>
</feature>
<reference evidence="3" key="1">
    <citation type="journal article" date="2019" name="Int. J. Syst. Evol. Microbiol.">
        <title>The Global Catalogue of Microorganisms (GCM) 10K type strain sequencing project: providing services to taxonomists for standard genome sequencing and annotation.</title>
        <authorList>
            <consortium name="The Broad Institute Genomics Platform"/>
            <consortium name="The Broad Institute Genome Sequencing Center for Infectious Disease"/>
            <person name="Wu L."/>
            <person name="Ma J."/>
        </authorList>
    </citation>
    <scope>NUCLEOTIDE SEQUENCE [LARGE SCALE GENOMIC DNA]</scope>
    <source>
        <strain evidence="3">JCM 6242</strain>
    </source>
</reference>
<dbReference type="Proteomes" id="UP001500831">
    <property type="component" value="Unassembled WGS sequence"/>
</dbReference>
<gene>
    <name evidence="2" type="ORF">GCM10010517_30290</name>
</gene>
<feature type="compositionally biased region" description="Polar residues" evidence="1">
    <location>
        <begin position="58"/>
        <end position="67"/>
    </location>
</feature>
<feature type="compositionally biased region" description="Gly residues" evidence="1">
    <location>
        <begin position="330"/>
        <end position="367"/>
    </location>
</feature>
<evidence type="ECO:0000313" key="2">
    <source>
        <dbReference type="EMBL" id="GAA2870145.1"/>
    </source>
</evidence>
<comment type="caution">
    <text evidence="2">The sequence shown here is derived from an EMBL/GenBank/DDBJ whole genome shotgun (WGS) entry which is preliminary data.</text>
</comment>
<accession>A0ABP6ICQ2</accession>
<sequence>MSLPSTLFTVAHSVEPGQGPDPLEVGLPLQDPPTDPTGLQFRGAFSGFPANHPVSRETMPNTHNSGNHAGGKESMASEQSSQSHLPPAWPEAAEPTPSWANDPLGTGPRLPRPQEEPQGGSWQTSPGGNGWAQAMGPQNDAWQNASAPQGDTQGHTSPGGNGWAQAMGPQNDAWQNASAPQGDTQGHTSPGNNGWPQPTPAQNDWQNTSGPRNDVWQNASAPQGDARGQEDGGSWGAAGRSSVRPDDGAWPSAASADGGTWPPTPPGDAVWPPAPPTGNDVWASATPSDGGAQGAGSAGTQDRVFSLPSWANASIDDPAAPGRVPLDGGMPPGDGHGGGVSGDGSGNGFGNGPGNGIGTGHGSGNGGPANETMRISYGVPDNPAMWAMAAAQAAPAASPQDAPVQHGGTGSQPTQAHPGRPMHPDQPAYPGQPMHAQAHPGQPMQAHPGQPMQPGHHLSRDPSDPNKPFVTAGQISGPKTPPPDRQQELWDTVFGEDYQAMEDEDEAQGRPVWIFALAGSVVIALVGATIWAFLAGPLASADEDVVADPKPSATAKKTTKPAAVGRLPRFTGKASPVAGTLVDQPAGITLAKLGAPWRQDQRPTVSTTYGFTTRQYLLAGTDSTGKNQFAQIMSGPLSPRLKSKYTSPTNLAPVINAVASTGRKRFFPEGNTARKTAQQTLSVNGKPGQLAAYEITSGDIKTTMVVAAVSTGADVPAIVYMSVPDTKKELLPDVNTVFKSIKLQGQ</sequence>
<evidence type="ECO:0000313" key="3">
    <source>
        <dbReference type="Proteomes" id="UP001500831"/>
    </source>
</evidence>
<dbReference type="EMBL" id="BAAAVI010000018">
    <property type="protein sequence ID" value="GAA2870145.1"/>
    <property type="molecule type" value="Genomic_DNA"/>
</dbReference>
<organism evidence="2 3">
    <name type="scientific">Streptosporangium fragile</name>
    <dbReference type="NCBI Taxonomy" id="46186"/>
    <lineage>
        <taxon>Bacteria</taxon>
        <taxon>Bacillati</taxon>
        <taxon>Actinomycetota</taxon>
        <taxon>Actinomycetes</taxon>
        <taxon>Streptosporangiales</taxon>
        <taxon>Streptosporangiaceae</taxon>
        <taxon>Streptosporangium</taxon>
    </lineage>
</organism>